<feature type="compositionally biased region" description="Basic residues" evidence="1">
    <location>
        <begin position="23"/>
        <end position="39"/>
    </location>
</feature>
<accession>A3ZV63</accession>
<feature type="region of interest" description="Disordered" evidence="1">
    <location>
        <begin position="1"/>
        <end position="47"/>
    </location>
</feature>
<dbReference type="Proteomes" id="UP000004358">
    <property type="component" value="Unassembled WGS sequence"/>
</dbReference>
<comment type="caution">
    <text evidence="2">The sequence shown here is derived from an EMBL/GenBank/DDBJ whole genome shotgun (WGS) entry which is preliminary data.</text>
</comment>
<dbReference type="EMBL" id="AANZ01000014">
    <property type="protein sequence ID" value="EAQ79601.1"/>
    <property type="molecule type" value="Genomic_DNA"/>
</dbReference>
<name>A3ZV63_9BACT</name>
<protein>
    <submittedName>
        <fullName evidence="2">Uncharacterized protein</fullName>
    </submittedName>
</protein>
<dbReference type="AlphaFoldDB" id="A3ZV63"/>
<gene>
    <name evidence="2" type="ORF">DSM3645_03958</name>
</gene>
<evidence type="ECO:0000256" key="1">
    <source>
        <dbReference type="SAM" id="MobiDB-lite"/>
    </source>
</evidence>
<organism evidence="2 3">
    <name type="scientific">Blastopirellula marina DSM 3645</name>
    <dbReference type="NCBI Taxonomy" id="314230"/>
    <lineage>
        <taxon>Bacteria</taxon>
        <taxon>Pseudomonadati</taxon>
        <taxon>Planctomycetota</taxon>
        <taxon>Planctomycetia</taxon>
        <taxon>Pirellulales</taxon>
        <taxon>Pirellulaceae</taxon>
        <taxon>Blastopirellula</taxon>
    </lineage>
</organism>
<evidence type="ECO:0000313" key="3">
    <source>
        <dbReference type="Proteomes" id="UP000004358"/>
    </source>
</evidence>
<feature type="compositionally biased region" description="Basic and acidic residues" evidence="1">
    <location>
        <begin position="7"/>
        <end position="16"/>
    </location>
</feature>
<evidence type="ECO:0000313" key="2">
    <source>
        <dbReference type="EMBL" id="EAQ79601.1"/>
    </source>
</evidence>
<sequence length="47" mass="5694">MAPLGDHALDQDDRRQSSLGRFDRHRRRRRRRQRPRRSPAKAGRLCE</sequence>
<proteinExistence type="predicted"/>
<dbReference type="HOGENOM" id="CLU_3165207_0_0_0"/>
<reference evidence="2 3" key="1">
    <citation type="submission" date="2006-02" db="EMBL/GenBank/DDBJ databases">
        <authorList>
            <person name="Amann R."/>
            <person name="Ferriera S."/>
            <person name="Johnson J."/>
            <person name="Kravitz S."/>
            <person name="Halpern A."/>
            <person name="Remington K."/>
            <person name="Beeson K."/>
            <person name="Tran B."/>
            <person name="Rogers Y.-H."/>
            <person name="Friedman R."/>
            <person name="Venter J.C."/>
        </authorList>
    </citation>
    <scope>NUCLEOTIDE SEQUENCE [LARGE SCALE GENOMIC DNA]</scope>
    <source>
        <strain evidence="2 3">DSM 3645</strain>
    </source>
</reference>